<keyword evidence="3 6" id="KW-0479">Metal-binding</keyword>
<dbReference type="InterPro" id="IPR029060">
    <property type="entry name" value="PIN-like_dom_sf"/>
</dbReference>
<keyword evidence="5 6" id="KW-0460">Magnesium</keyword>
<dbReference type="PANTHER" id="PTHR35901:SF1">
    <property type="entry name" value="EXONUCLEASE VAPC9"/>
    <property type="match status" value="1"/>
</dbReference>
<evidence type="ECO:0000313" key="8">
    <source>
        <dbReference type="EMBL" id="MBB5790625.1"/>
    </source>
</evidence>
<evidence type="ECO:0000256" key="4">
    <source>
        <dbReference type="ARBA" id="ARBA00022801"/>
    </source>
</evidence>
<dbReference type="InterPro" id="IPR002716">
    <property type="entry name" value="PIN_dom"/>
</dbReference>
<comment type="cofactor">
    <cofactor evidence="6">
        <name>Mg(2+)</name>
        <dbReference type="ChEBI" id="CHEBI:18420"/>
    </cofactor>
</comment>
<organism evidence="8 9">
    <name type="scientific">Jiangella mangrovi</name>
    <dbReference type="NCBI Taxonomy" id="1524084"/>
    <lineage>
        <taxon>Bacteria</taxon>
        <taxon>Bacillati</taxon>
        <taxon>Actinomycetota</taxon>
        <taxon>Actinomycetes</taxon>
        <taxon>Jiangellales</taxon>
        <taxon>Jiangellaceae</taxon>
        <taxon>Jiangella</taxon>
    </lineage>
</organism>
<dbReference type="Gene3D" id="3.40.50.1010">
    <property type="entry name" value="5'-nuclease"/>
    <property type="match status" value="1"/>
</dbReference>
<dbReference type="RefSeq" id="WP_184826830.1">
    <property type="nucleotide sequence ID" value="NZ_JACHMM010000001.1"/>
</dbReference>
<comment type="similarity">
    <text evidence="6">Belongs to the PINc/VapC protein family.</text>
</comment>
<name>A0A7W9GV66_9ACTN</name>
<dbReference type="InterPro" id="IPR022907">
    <property type="entry name" value="VapC_family"/>
</dbReference>
<dbReference type="GO" id="GO:0000287">
    <property type="term" value="F:magnesium ion binding"/>
    <property type="evidence" value="ECO:0007669"/>
    <property type="project" value="UniProtKB-UniRule"/>
</dbReference>
<keyword evidence="9" id="KW-1185">Reference proteome</keyword>
<dbReference type="GO" id="GO:0004540">
    <property type="term" value="F:RNA nuclease activity"/>
    <property type="evidence" value="ECO:0007669"/>
    <property type="project" value="InterPro"/>
</dbReference>
<keyword evidence="4 6" id="KW-0378">Hydrolase</keyword>
<comment type="function">
    <text evidence="6">Toxic component of a toxin-antitoxin (TA) system. An RNase.</text>
</comment>
<keyword evidence="2 6" id="KW-0540">Nuclease</keyword>
<dbReference type="GO" id="GO:0016787">
    <property type="term" value="F:hydrolase activity"/>
    <property type="evidence" value="ECO:0007669"/>
    <property type="project" value="UniProtKB-KW"/>
</dbReference>
<dbReference type="InterPro" id="IPR051619">
    <property type="entry name" value="TypeII_TA_RNase_PINc/VapC"/>
</dbReference>
<gene>
    <name evidence="6" type="primary">vapC</name>
    <name evidence="8" type="ORF">HD601_005200</name>
</gene>
<accession>A0A7W9GV66</accession>
<dbReference type="AlphaFoldDB" id="A0A7W9GV66"/>
<dbReference type="PANTHER" id="PTHR35901">
    <property type="entry name" value="RIBONUCLEASE VAPC3"/>
    <property type="match status" value="1"/>
</dbReference>
<feature type="binding site" evidence="6">
    <location>
        <position position="8"/>
    </location>
    <ligand>
        <name>Mg(2+)</name>
        <dbReference type="ChEBI" id="CHEBI:18420"/>
    </ligand>
</feature>
<evidence type="ECO:0000256" key="3">
    <source>
        <dbReference type="ARBA" id="ARBA00022723"/>
    </source>
</evidence>
<protein>
    <recommendedName>
        <fullName evidence="6">Ribonuclease VapC</fullName>
        <shortName evidence="6">RNase VapC</shortName>
        <ecNumber evidence="6">3.1.-.-</ecNumber>
    </recommendedName>
    <alternativeName>
        <fullName evidence="6">Toxin VapC</fullName>
    </alternativeName>
</protein>
<evidence type="ECO:0000313" key="9">
    <source>
        <dbReference type="Proteomes" id="UP000542813"/>
    </source>
</evidence>
<dbReference type="SUPFAM" id="SSF88723">
    <property type="entry name" value="PIN domain-like"/>
    <property type="match status" value="1"/>
</dbReference>
<dbReference type="GO" id="GO:0090729">
    <property type="term" value="F:toxin activity"/>
    <property type="evidence" value="ECO:0007669"/>
    <property type="project" value="UniProtKB-KW"/>
</dbReference>
<evidence type="ECO:0000256" key="6">
    <source>
        <dbReference type="HAMAP-Rule" id="MF_00265"/>
    </source>
</evidence>
<evidence type="ECO:0000256" key="5">
    <source>
        <dbReference type="ARBA" id="ARBA00022842"/>
    </source>
</evidence>
<dbReference type="InterPro" id="IPR044153">
    <property type="entry name" value="PIN_Pae0151-like"/>
</dbReference>
<evidence type="ECO:0000256" key="2">
    <source>
        <dbReference type="ARBA" id="ARBA00022722"/>
    </source>
</evidence>
<feature type="binding site" evidence="6">
    <location>
        <position position="98"/>
    </location>
    <ligand>
        <name>Mg(2+)</name>
        <dbReference type="ChEBI" id="CHEBI:18420"/>
    </ligand>
</feature>
<sequence>MTAGVVVDASVLIRALAEDPGDELLRQRLASERKLHAPAHVGVEVLNGIRGLTIGGKLTETRARRALEDFVDLPITRYAVETMAARVWQSRHNFNAYDGAYVALAQALDVPLLTRDRKIADTAPSDVEVLLHPA</sequence>
<keyword evidence="1 6" id="KW-1277">Toxin-antitoxin system</keyword>
<dbReference type="EC" id="3.1.-.-" evidence="6"/>
<dbReference type="Pfam" id="PF01850">
    <property type="entry name" value="PIN"/>
    <property type="match status" value="1"/>
</dbReference>
<keyword evidence="6" id="KW-0800">Toxin</keyword>
<dbReference type="HAMAP" id="MF_00265">
    <property type="entry name" value="VapC_Nob1"/>
    <property type="match status" value="1"/>
</dbReference>
<dbReference type="CDD" id="cd09873">
    <property type="entry name" value="PIN_Pae0151-like"/>
    <property type="match status" value="1"/>
</dbReference>
<evidence type="ECO:0000256" key="1">
    <source>
        <dbReference type="ARBA" id="ARBA00022649"/>
    </source>
</evidence>
<evidence type="ECO:0000259" key="7">
    <source>
        <dbReference type="Pfam" id="PF01850"/>
    </source>
</evidence>
<proteinExistence type="inferred from homology"/>
<dbReference type="EMBL" id="JACHMM010000001">
    <property type="protein sequence ID" value="MBB5790625.1"/>
    <property type="molecule type" value="Genomic_DNA"/>
</dbReference>
<feature type="domain" description="PIN" evidence="7">
    <location>
        <begin position="5"/>
        <end position="123"/>
    </location>
</feature>
<dbReference type="Proteomes" id="UP000542813">
    <property type="component" value="Unassembled WGS sequence"/>
</dbReference>
<comment type="caution">
    <text evidence="8">The sequence shown here is derived from an EMBL/GenBank/DDBJ whole genome shotgun (WGS) entry which is preliminary data.</text>
</comment>
<reference evidence="8 9" key="1">
    <citation type="submission" date="2020-08" db="EMBL/GenBank/DDBJ databases">
        <title>Sequencing the genomes of 1000 actinobacteria strains.</title>
        <authorList>
            <person name="Klenk H.-P."/>
        </authorList>
    </citation>
    <scope>NUCLEOTIDE SEQUENCE [LARGE SCALE GENOMIC DNA]</scope>
    <source>
        <strain evidence="8 9">DSM 102122</strain>
    </source>
</reference>